<comment type="similarity">
    <text evidence="1">Belongs to the universal ribosomal protein uS7 family.</text>
</comment>
<evidence type="ECO:0000256" key="2">
    <source>
        <dbReference type="ARBA" id="ARBA00022980"/>
    </source>
</evidence>
<protein>
    <submittedName>
        <fullName evidence="5">Ribosomal protein S7 domain-containing protein</fullName>
    </submittedName>
</protein>
<reference evidence="5" key="1">
    <citation type="submission" date="2020-11" db="EMBL/GenBank/DDBJ databases">
        <authorList>
            <consortium name="DOE Joint Genome Institute"/>
            <person name="Ahrendt S."/>
            <person name="Riley R."/>
            <person name="Andreopoulos W."/>
            <person name="Labutti K."/>
            <person name="Pangilinan J."/>
            <person name="Ruiz-Duenas F.J."/>
            <person name="Barrasa J.M."/>
            <person name="Sanchez-Garcia M."/>
            <person name="Camarero S."/>
            <person name="Miyauchi S."/>
            <person name="Serrano A."/>
            <person name="Linde D."/>
            <person name="Babiker R."/>
            <person name="Drula E."/>
            <person name="Ayuso-Fernandez I."/>
            <person name="Pacheco R."/>
            <person name="Padilla G."/>
            <person name="Ferreira P."/>
            <person name="Barriuso J."/>
            <person name="Kellner H."/>
            <person name="Castanera R."/>
            <person name="Alfaro M."/>
            <person name="Ramirez L."/>
            <person name="Pisabarro A.G."/>
            <person name="Kuo A."/>
            <person name="Tritt A."/>
            <person name="Lipzen A."/>
            <person name="He G."/>
            <person name="Yan M."/>
            <person name="Ng V."/>
            <person name="Cullen D."/>
            <person name="Martin F."/>
            <person name="Rosso M.-N."/>
            <person name="Henrissat B."/>
            <person name="Hibbett D."/>
            <person name="Martinez A.T."/>
            <person name="Grigoriev I.V."/>
        </authorList>
    </citation>
    <scope>NUCLEOTIDE SEQUENCE</scope>
    <source>
        <strain evidence="5">CBS 506.95</strain>
    </source>
</reference>
<dbReference type="AlphaFoldDB" id="A0A9P6EFY3"/>
<evidence type="ECO:0000256" key="3">
    <source>
        <dbReference type="ARBA" id="ARBA00023274"/>
    </source>
</evidence>
<dbReference type="CDD" id="cd14868">
    <property type="entry name" value="uS7_Mitochondria_Fungi"/>
    <property type="match status" value="1"/>
</dbReference>
<dbReference type="InterPro" id="IPR036823">
    <property type="entry name" value="Ribosomal_uS7_dom_sf"/>
</dbReference>
<dbReference type="InterPro" id="IPR047988">
    <property type="entry name" value="Ribosomal_uS7m_fungi"/>
</dbReference>
<evidence type="ECO:0000259" key="4">
    <source>
        <dbReference type="Pfam" id="PF00177"/>
    </source>
</evidence>
<dbReference type="InterPro" id="IPR023798">
    <property type="entry name" value="Ribosomal_uS7_dom"/>
</dbReference>
<keyword evidence="6" id="KW-1185">Reference proteome</keyword>
<keyword evidence="2 5" id="KW-0689">Ribosomal protein</keyword>
<gene>
    <name evidence="5" type="ORF">CPB83DRAFT_894500</name>
</gene>
<dbReference type="GO" id="GO:0006412">
    <property type="term" value="P:translation"/>
    <property type="evidence" value="ECO:0007669"/>
    <property type="project" value="InterPro"/>
</dbReference>
<dbReference type="Gene3D" id="1.10.455.10">
    <property type="entry name" value="Ribosomal protein S7 domain"/>
    <property type="match status" value="1"/>
</dbReference>
<dbReference type="GO" id="GO:0005840">
    <property type="term" value="C:ribosome"/>
    <property type="evidence" value="ECO:0007669"/>
    <property type="project" value="UniProtKB-KW"/>
</dbReference>
<dbReference type="PANTHER" id="PTHR11205">
    <property type="entry name" value="RIBOSOMAL PROTEIN S7"/>
    <property type="match status" value="1"/>
</dbReference>
<name>A0A9P6EFY3_9AGAR</name>
<feature type="domain" description="Small ribosomal subunit protein uS7" evidence="4">
    <location>
        <begin position="72"/>
        <end position="207"/>
    </location>
</feature>
<dbReference type="Proteomes" id="UP000807306">
    <property type="component" value="Unassembled WGS sequence"/>
</dbReference>
<dbReference type="GO" id="GO:1990904">
    <property type="term" value="C:ribonucleoprotein complex"/>
    <property type="evidence" value="ECO:0007669"/>
    <property type="project" value="UniProtKB-KW"/>
</dbReference>
<accession>A0A9P6EFY3</accession>
<comment type="caution">
    <text evidence="5">The sequence shown here is derived from an EMBL/GenBank/DDBJ whole genome shotgun (WGS) entry which is preliminary data.</text>
</comment>
<evidence type="ECO:0000313" key="5">
    <source>
        <dbReference type="EMBL" id="KAF9528235.1"/>
    </source>
</evidence>
<keyword evidence="3" id="KW-0687">Ribonucleoprotein</keyword>
<sequence>MLSTFRQRTCWSLPRYLPRYARPITTEFNPQRAEALDILGLGEDLGPSTTAATEAVPRPSVDLDNMHHHIPPAQSPLLQFMTTMLMRDGKYAKAAKTTSKMLLHIYALTRSPPMPIVEKAIEILSPAVRSRRMKAGGGKTVYVPQALNERQRTRRGIKWLIDEVDKPGKPGGTLAERMARQVLATVNGHDGTHRLKEDVHKLAMVNRGVLPKR</sequence>
<dbReference type="OrthoDB" id="9972728at2759"/>
<dbReference type="SUPFAM" id="SSF47973">
    <property type="entry name" value="Ribosomal protein S7"/>
    <property type="match status" value="1"/>
</dbReference>
<dbReference type="EMBL" id="MU157854">
    <property type="protein sequence ID" value="KAF9528235.1"/>
    <property type="molecule type" value="Genomic_DNA"/>
</dbReference>
<dbReference type="Pfam" id="PF00177">
    <property type="entry name" value="Ribosomal_S7"/>
    <property type="match status" value="1"/>
</dbReference>
<evidence type="ECO:0000313" key="6">
    <source>
        <dbReference type="Proteomes" id="UP000807306"/>
    </source>
</evidence>
<evidence type="ECO:0000256" key="1">
    <source>
        <dbReference type="ARBA" id="ARBA00007151"/>
    </source>
</evidence>
<organism evidence="5 6">
    <name type="scientific">Crepidotus variabilis</name>
    <dbReference type="NCBI Taxonomy" id="179855"/>
    <lineage>
        <taxon>Eukaryota</taxon>
        <taxon>Fungi</taxon>
        <taxon>Dikarya</taxon>
        <taxon>Basidiomycota</taxon>
        <taxon>Agaricomycotina</taxon>
        <taxon>Agaricomycetes</taxon>
        <taxon>Agaricomycetidae</taxon>
        <taxon>Agaricales</taxon>
        <taxon>Agaricineae</taxon>
        <taxon>Crepidotaceae</taxon>
        <taxon>Crepidotus</taxon>
    </lineage>
</organism>
<proteinExistence type="inferred from homology"/>
<dbReference type="InterPro" id="IPR000235">
    <property type="entry name" value="Ribosomal_uS7"/>
</dbReference>